<dbReference type="Proteomes" id="UP001295444">
    <property type="component" value="Chromosome 03"/>
</dbReference>
<name>A0AAD1RT33_PELCU</name>
<proteinExistence type="predicted"/>
<dbReference type="AlphaFoldDB" id="A0AAD1RT33"/>
<dbReference type="EMBL" id="OW240914">
    <property type="protein sequence ID" value="CAH2277316.1"/>
    <property type="molecule type" value="Genomic_DNA"/>
</dbReference>
<evidence type="ECO:0000256" key="1">
    <source>
        <dbReference type="SAM" id="MobiDB-lite"/>
    </source>
</evidence>
<reference evidence="2" key="1">
    <citation type="submission" date="2022-03" db="EMBL/GenBank/DDBJ databases">
        <authorList>
            <person name="Alioto T."/>
            <person name="Alioto T."/>
            <person name="Gomez Garrido J."/>
        </authorList>
    </citation>
    <scope>NUCLEOTIDE SEQUENCE</scope>
</reference>
<feature type="compositionally biased region" description="Polar residues" evidence="1">
    <location>
        <begin position="1"/>
        <end position="13"/>
    </location>
</feature>
<evidence type="ECO:0000313" key="2">
    <source>
        <dbReference type="EMBL" id="CAH2277316.1"/>
    </source>
</evidence>
<feature type="region of interest" description="Disordered" evidence="1">
    <location>
        <begin position="1"/>
        <end position="84"/>
    </location>
</feature>
<keyword evidence="3" id="KW-1185">Reference proteome</keyword>
<evidence type="ECO:0000313" key="3">
    <source>
        <dbReference type="Proteomes" id="UP001295444"/>
    </source>
</evidence>
<protein>
    <submittedName>
        <fullName evidence="2">Uncharacterized protein</fullName>
    </submittedName>
</protein>
<sequence length="170" mass="19002">MKVSQKKVQTSSADVDPIRHKKLNPVGRNARMPNDEPKHLSNSPTYQPIKFLPSPVSSAGRRKPTPLKPVQHIGPPDSHAWLKAGHSNHSNQYRVYNSQIPGQNGYSFDANLPRHKHSPYLQCGQSPSTGRRESFTPLPPSTVKRAGILGKNATLRRALLHITRLPYNLR</sequence>
<accession>A0AAD1RT33</accession>
<gene>
    <name evidence="2" type="ORF">PECUL_23A015247</name>
</gene>
<organism evidence="2 3">
    <name type="scientific">Pelobates cultripes</name>
    <name type="common">Western spadefoot toad</name>
    <dbReference type="NCBI Taxonomy" id="61616"/>
    <lineage>
        <taxon>Eukaryota</taxon>
        <taxon>Metazoa</taxon>
        <taxon>Chordata</taxon>
        <taxon>Craniata</taxon>
        <taxon>Vertebrata</taxon>
        <taxon>Euteleostomi</taxon>
        <taxon>Amphibia</taxon>
        <taxon>Batrachia</taxon>
        <taxon>Anura</taxon>
        <taxon>Pelobatoidea</taxon>
        <taxon>Pelobatidae</taxon>
        <taxon>Pelobates</taxon>
    </lineage>
</organism>